<evidence type="ECO:0000256" key="4">
    <source>
        <dbReference type="ARBA" id="ARBA00022723"/>
    </source>
</evidence>
<dbReference type="Gene3D" id="1.10.800.10">
    <property type="entry name" value="Aromatic amino acid hydroxylase"/>
    <property type="match status" value="1"/>
</dbReference>
<comment type="similarity">
    <text evidence="2">Belongs to the biopterin-dependent aromatic amino acid hydroxylase family.</text>
</comment>
<evidence type="ECO:0000313" key="12">
    <source>
        <dbReference type="Proteomes" id="UP000239899"/>
    </source>
</evidence>
<feature type="compositionally biased region" description="Low complexity" evidence="9">
    <location>
        <begin position="55"/>
        <end position="66"/>
    </location>
</feature>
<evidence type="ECO:0000256" key="9">
    <source>
        <dbReference type="SAM" id="MobiDB-lite"/>
    </source>
</evidence>
<gene>
    <name evidence="11" type="ORF">C2E21_1449</name>
</gene>
<dbReference type="EMBL" id="LHPG02000003">
    <property type="protein sequence ID" value="PRW59523.1"/>
    <property type="molecule type" value="Genomic_DNA"/>
</dbReference>
<dbReference type="Pfam" id="PF00351">
    <property type="entry name" value="Biopterin_H"/>
    <property type="match status" value="1"/>
</dbReference>
<dbReference type="STRING" id="3076.A0A2P6TZP0"/>
<dbReference type="OrthoDB" id="983542at2759"/>
<feature type="binding site" evidence="8">
    <location>
        <position position="230"/>
    </location>
    <ligand>
        <name>Fe cation</name>
        <dbReference type="ChEBI" id="CHEBI:24875"/>
    </ligand>
</feature>
<dbReference type="InterPro" id="IPR036951">
    <property type="entry name" value="ArAA_hydroxylase_sf"/>
</dbReference>
<evidence type="ECO:0000256" key="8">
    <source>
        <dbReference type="PIRSR" id="PIRSR601273-2"/>
    </source>
</evidence>
<dbReference type="EC" id="1.14.16.1" evidence="3"/>
<evidence type="ECO:0000256" key="2">
    <source>
        <dbReference type="ARBA" id="ARBA00009712"/>
    </source>
</evidence>
<keyword evidence="12" id="KW-1185">Reference proteome</keyword>
<evidence type="ECO:0000256" key="5">
    <source>
        <dbReference type="ARBA" id="ARBA00023002"/>
    </source>
</evidence>
<dbReference type="PROSITE" id="PS00367">
    <property type="entry name" value="BH4_AAA_HYDROXYL_1"/>
    <property type="match status" value="1"/>
</dbReference>
<accession>A0A2P6TZP0</accession>
<dbReference type="PROSITE" id="PS51410">
    <property type="entry name" value="BH4_AAA_HYDROXYL_2"/>
    <property type="match status" value="1"/>
</dbReference>
<reference evidence="11 12" key="1">
    <citation type="journal article" date="2018" name="Plant J.">
        <title>Genome sequences of Chlorella sorokiniana UTEX 1602 and Micractinium conductrix SAG 241.80: implications to maltose excretion by a green alga.</title>
        <authorList>
            <person name="Arriola M.B."/>
            <person name="Velmurugan N."/>
            <person name="Zhang Y."/>
            <person name="Plunkett M.H."/>
            <person name="Hondzo H."/>
            <person name="Barney B.M."/>
        </authorList>
    </citation>
    <scope>NUCLEOTIDE SEQUENCE [LARGE SCALE GENOMIC DNA]</scope>
    <source>
        <strain evidence="12">UTEX 1602</strain>
    </source>
</reference>
<dbReference type="GO" id="GO:0004505">
    <property type="term" value="F:phenylalanine 4-monooxygenase activity"/>
    <property type="evidence" value="ECO:0007669"/>
    <property type="project" value="UniProtKB-EC"/>
</dbReference>
<dbReference type="AlphaFoldDB" id="A0A2P6TZP0"/>
<dbReference type="PANTHER" id="PTHR11473:SF24">
    <property type="entry name" value="PHENYLALANINE-4-HYDROXYLASE"/>
    <property type="match status" value="1"/>
</dbReference>
<sequence length="366" mass="40570">MVVATVCAAQSAGVACRRRQIASAAGRRPQRVFAVATGPTSRQAAPAQPPPAAAPAPATQPAEAQATRPFRIPRSLEEVDNGQILGFSADLSEDHPGFHDPVYKQRRVDICNLARTHRIGQPIPRIDYSPEEVDVWRTVMTELQQLFPQHACKEFLRCWPMFGFSPDEVPQLEDLSAVLTRATGFQIRPVAGLLRPRDFLNGLAFRTFHSTQYMRHHSSPRYTPEPDVVHELIGHVPMLADPAYADLVHQIGIASLTADEKQIWHLTKVYWYTVEFGVVREGGGVKAFGAGVLSSFGELQHMAAGRAELVPLDVAAPLPRMSYKDGYQQRYFVLDSFEEGAAHLKAYCRTLHQHLPDDVRVAVGLL</sequence>
<dbReference type="Proteomes" id="UP000239899">
    <property type="component" value="Unassembled WGS sequence"/>
</dbReference>
<dbReference type="InterPro" id="IPR036329">
    <property type="entry name" value="Aro-AA_hydroxylase_C_sf"/>
</dbReference>
<dbReference type="PRINTS" id="PR00372">
    <property type="entry name" value="FYWHYDRXLASE"/>
</dbReference>
<evidence type="ECO:0000256" key="6">
    <source>
        <dbReference type="ARBA" id="ARBA00023004"/>
    </source>
</evidence>
<dbReference type="PANTHER" id="PTHR11473">
    <property type="entry name" value="AROMATIC AMINO ACID HYDROXYLASE"/>
    <property type="match status" value="1"/>
</dbReference>
<feature type="binding site" evidence="8">
    <location>
        <position position="235"/>
    </location>
    <ligand>
        <name>Fe cation</name>
        <dbReference type="ChEBI" id="CHEBI:24875"/>
    </ligand>
</feature>
<name>A0A2P6TZP0_CHLSO</name>
<feature type="domain" description="Biopterin-dependent aromatic amino acid hydroxylase family profile" evidence="10">
    <location>
        <begin position="55"/>
        <end position="366"/>
    </location>
</feature>
<evidence type="ECO:0000259" key="10">
    <source>
        <dbReference type="PROSITE" id="PS51410"/>
    </source>
</evidence>
<comment type="cofactor">
    <cofactor evidence="1 8">
        <name>Fe(2+)</name>
        <dbReference type="ChEBI" id="CHEBI:29033"/>
    </cofactor>
</comment>
<protein>
    <recommendedName>
        <fullName evidence="3">phenylalanine 4-monooxygenase</fullName>
        <ecNumber evidence="3">1.14.16.1</ecNumber>
    </recommendedName>
</protein>
<dbReference type="InterPro" id="IPR001273">
    <property type="entry name" value="ArAA_hydroxylase"/>
</dbReference>
<keyword evidence="6 8" id="KW-0408">Iron</keyword>
<dbReference type="GO" id="GO:0005506">
    <property type="term" value="F:iron ion binding"/>
    <property type="evidence" value="ECO:0007669"/>
    <property type="project" value="InterPro"/>
</dbReference>
<evidence type="ECO:0000256" key="7">
    <source>
        <dbReference type="ARBA" id="ARBA00023033"/>
    </source>
</evidence>
<evidence type="ECO:0000313" key="11">
    <source>
        <dbReference type="EMBL" id="PRW59523.1"/>
    </source>
</evidence>
<organism evidence="11 12">
    <name type="scientific">Chlorella sorokiniana</name>
    <name type="common">Freshwater green alga</name>
    <dbReference type="NCBI Taxonomy" id="3076"/>
    <lineage>
        <taxon>Eukaryota</taxon>
        <taxon>Viridiplantae</taxon>
        <taxon>Chlorophyta</taxon>
        <taxon>core chlorophytes</taxon>
        <taxon>Trebouxiophyceae</taxon>
        <taxon>Chlorellales</taxon>
        <taxon>Chlorellaceae</taxon>
        <taxon>Chlorella clade</taxon>
        <taxon>Chlorella</taxon>
    </lineage>
</organism>
<keyword evidence="7" id="KW-0503">Monooxygenase</keyword>
<dbReference type="SUPFAM" id="SSF56534">
    <property type="entry name" value="Aromatic aminoacid monoxygenases, catalytic and oligomerization domains"/>
    <property type="match status" value="1"/>
</dbReference>
<keyword evidence="5" id="KW-0560">Oxidoreductase</keyword>
<proteinExistence type="inferred from homology"/>
<evidence type="ECO:0000256" key="3">
    <source>
        <dbReference type="ARBA" id="ARBA00011995"/>
    </source>
</evidence>
<evidence type="ECO:0000256" key="1">
    <source>
        <dbReference type="ARBA" id="ARBA00001954"/>
    </source>
</evidence>
<dbReference type="InterPro" id="IPR018301">
    <property type="entry name" value="ArAA_hydroxylase_Fe/CU_BS"/>
</dbReference>
<comment type="caution">
    <text evidence="11">The sequence shown here is derived from an EMBL/GenBank/DDBJ whole genome shotgun (WGS) entry which is preliminary data.</text>
</comment>
<feature type="binding site" evidence="8">
    <location>
        <position position="275"/>
    </location>
    <ligand>
        <name>Fe cation</name>
        <dbReference type="ChEBI" id="CHEBI:24875"/>
    </ligand>
</feature>
<feature type="region of interest" description="Disordered" evidence="9">
    <location>
        <begin position="37"/>
        <end position="66"/>
    </location>
</feature>
<dbReference type="InterPro" id="IPR019774">
    <property type="entry name" value="Aromatic-AA_hydroxylase_C"/>
</dbReference>
<keyword evidence="4 8" id="KW-0479">Metal-binding</keyword>